<evidence type="ECO:0000313" key="1">
    <source>
        <dbReference type="EMBL" id="SAL11968.1"/>
    </source>
</evidence>
<dbReference type="RefSeq" id="WP_060816972.1">
    <property type="nucleotide sequence ID" value="NZ_FCOC02000001.1"/>
</dbReference>
<proteinExistence type="predicted"/>
<dbReference type="Proteomes" id="UP000054893">
    <property type="component" value="Unassembled WGS sequence"/>
</dbReference>
<accession>A0A158EWR5</accession>
<gene>
    <name evidence="1" type="ORF">AWB64_00460</name>
</gene>
<dbReference type="OrthoDB" id="8690398at2"/>
<reference evidence="1 2" key="1">
    <citation type="submission" date="2016-01" db="EMBL/GenBank/DDBJ databases">
        <authorList>
            <person name="Oliw E.H."/>
        </authorList>
    </citation>
    <scope>NUCLEOTIDE SEQUENCE [LARGE SCALE GENOMIC DNA]</scope>
    <source>
        <strain evidence="1">LMG 22029</strain>
    </source>
</reference>
<name>A0A158EWR5_CABSO</name>
<dbReference type="AlphaFoldDB" id="A0A158EWR5"/>
<organism evidence="1 2">
    <name type="scientific">Caballeronia sordidicola</name>
    <name type="common">Burkholderia sordidicola</name>
    <dbReference type="NCBI Taxonomy" id="196367"/>
    <lineage>
        <taxon>Bacteria</taxon>
        <taxon>Pseudomonadati</taxon>
        <taxon>Pseudomonadota</taxon>
        <taxon>Betaproteobacteria</taxon>
        <taxon>Burkholderiales</taxon>
        <taxon>Burkholderiaceae</taxon>
        <taxon>Caballeronia</taxon>
    </lineage>
</organism>
<sequence>MRLNKKQLEALHTLIQSLEFSSTRLFEVRDPHAFEKLRAAILYAAPWKDFIDYGDLLQIFWTTAFQEATSFPENFVGYLSCLDEGITSNRLFQNIREELEAIPSVIDVFVPLSGLMRLEQAEIPITEHITLIDGSFSEELRAYVESAKPSNGLLKTLGKEVVSNRTGVSRFIKVRGSGFASDDPEGNVMSDALSIIKQFVFIGLATGTLGQRYSPRRWDMRSTAGQFPSFVVDQRGPGHKVHGVSVPYDLNDFLQQLYFKEPLEVMDSKPGKSLLTANKRAATTGEDIHQAVRLSFSTASKFLSLKSPDSIPIRAAMEWYVDSSATSNESIAFLQRCIGLEALLGVDGGRRDVTERLADRYAYMLGRTESERMNLRQAFKGMYSHRGDVVHGRASKLMKAHRPASAAAAEMLLRCTWAEMHNMLRSTNSGTA</sequence>
<dbReference type="EMBL" id="FCOC02000001">
    <property type="protein sequence ID" value="SAL11968.1"/>
    <property type="molecule type" value="Genomic_DNA"/>
</dbReference>
<protein>
    <submittedName>
        <fullName evidence="1">Uncharacterized protein</fullName>
    </submittedName>
</protein>
<evidence type="ECO:0000313" key="2">
    <source>
        <dbReference type="Proteomes" id="UP000054893"/>
    </source>
</evidence>